<evidence type="ECO:0000313" key="2">
    <source>
        <dbReference type="Proteomes" id="UP000789901"/>
    </source>
</evidence>
<organism evidence="1 2">
    <name type="scientific">Gigaspora margarita</name>
    <dbReference type="NCBI Taxonomy" id="4874"/>
    <lineage>
        <taxon>Eukaryota</taxon>
        <taxon>Fungi</taxon>
        <taxon>Fungi incertae sedis</taxon>
        <taxon>Mucoromycota</taxon>
        <taxon>Glomeromycotina</taxon>
        <taxon>Glomeromycetes</taxon>
        <taxon>Diversisporales</taxon>
        <taxon>Gigasporaceae</taxon>
        <taxon>Gigaspora</taxon>
    </lineage>
</organism>
<reference evidence="1 2" key="1">
    <citation type="submission" date="2021-06" db="EMBL/GenBank/DDBJ databases">
        <authorList>
            <person name="Kallberg Y."/>
            <person name="Tangrot J."/>
            <person name="Rosling A."/>
        </authorList>
    </citation>
    <scope>NUCLEOTIDE SEQUENCE [LARGE SCALE GENOMIC DNA]</scope>
    <source>
        <strain evidence="1 2">120-4 pot B 10/14</strain>
    </source>
</reference>
<name>A0ABN7VQ68_GIGMA</name>
<comment type="caution">
    <text evidence="1">The sequence shown here is derived from an EMBL/GenBank/DDBJ whole genome shotgun (WGS) entry which is preliminary data.</text>
</comment>
<dbReference type="Proteomes" id="UP000789901">
    <property type="component" value="Unassembled WGS sequence"/>
</dbReference>
<gene>
    <name evidence="1" type="ORF">GMARGA_LOCUS21351</name>
</gene>
<sequence length="81" mass="9462">NPIAESPIIKSPMIKNLITRSPMIKSPIVKSPIKETQTEEIHLIEDQEESSFLQNTLRKCKSRKIKYQKNMKHILDMSEKK</sequence>
<feature type="non-terminal residue" evidence="1">
    <location>
        <position position="1"/>
    </location>
</feature>
<protein>
    <submittedName>
        <fullName evidence="1">5467_t:CDS:1</fullName>
    </submittedName>
</protein>
<proteinExistence type="predicted"/>
<dbReference type="EMBL" id="CAJVQB010019642">
    <property type="protein sequence ID" value="CAG8791870.1"/>
    <property type="molecule type" value="Genomic_DNA"/>
</dbReference>
<evidence type="ECO:0000313" key="1">
    <source>
        <dbReference type="EMBL" id="CAG8791870.1"/>
    </source>
</evidence>
<keyword evidence="2" id="KW-1185">Reference proteome</keyword>
<accession>A0ABN7VQ68</accession>